<reference evidence="1 2" key="2">
    <citation type="submission" date="2008-11" db="EMBL/GenBank/DDBJ databases">
        <authorList>
            <person name="Fulton L."/>
            <person name="Clifton S."/>
            <person name="Fulton B."/>
            <person name="Xu J."/>
            <person name="Minx P."/>
            <person name="Pepin K.H."/>
            <person name="Johnson M."/>
            <person name="Bhonagiri V."/>
            <person name="Nash W.E."/>
            <person name="Mardis E.R."/>
            <person name="Wilson R.K."/>
        </authorList>
    </citation>
    <scope>NUCLEOTIDE SEQUENCE [LARGE SCALE GENOMIC DNA]</scope>
    <source>
        <strain evidence="1 2">ATCC 43243</strain>
    </source>
</reference>
<dbReference type="HOGENOM" id="CLU_171585_0_0_9"/>
<protein>
    <recommendedName>
        <fullName evidence="3">Prophage pi2 protein 38</fullName>
    </recommendedName>
</protein>
<evidence type="ECO:0008006" key="3">
    <source>
        <dbReference type="Google" id="ProtNLM"/>
    </source>
</evidence>
<organism evidence="1 2">
    <name type="scientific">[Bacteroides] pectinophilus ATCC 43243</name>
    <dbReference type="NCBI Taxonomy" id="483218"/>
    <lineage>
        <taxon>Bacteria</taxon>
        <taxon>Bacillati</taxon>
        <taxon>Bacillota</taxon>
        <taxon>Clostridia</taxon>
        <taxon>Eubacteriales</taxon>
    </lineage>
</organism>
<sequence>MTHEEVMALMEEIGLPYAYHHFAEGESPDLPFAVFLYPGSNNFSADGKVYFKTDRLNIEIYTDIKNIELEQQTEAVLDGHGIFYEKSEVWIESENLYEVLYQMEV</sequence>
<accession>B7AT45</accession>
<proteinExistence type="predicted"/>
<dbReference type="EMBL" id="ABVQ01000036">
    <property type="protein sequence ID" value="EEC56829.1"/>
    <property type="molecule type" value="Genomic_DNA"/>
</dbReference>
<dbReference type="STRING" id="483218.BACPEC_01313"/>
<evidence type="ECO:0000313" key="2">
    <source>
        <dbReference type="Proteomes" id="UP000003136"/>
    </source>
</evidence>
<dbReference type="AlphaFoldDB" id="B7AT45"/>
<evidence type="ECO:0000313" key="1">
    <source>
        <dbReference type="EMBL" id="EEC56829.1"/>
    </source>
</evidence>
<gene>
    <name evidence="1" type="ORF">BACPEC_01313</name>
</gene>
<comment type="caution">
    <text evidence="1">The sequence shown here is derived from an EMBL/GenBank/DDBJ whole genome shotgun (WGS) entry which is preliminary data.</text>
</comment>
<reference evidence="1 2" key="1">
    <citation type="submission" date="2008-11" db="EMBL/GenBank/DDBJ databases">
        <title>Draft genome sequence of Bacteroides pectinophilus (ATCC 43243).</title>
        <authorList>
            <person name="Sudarsanam P."/>
            <person name="Ley R."/>
            <person name="Guruge J."/>
            <person name="Turnbaugh P.J."/>
            <person name="Mahowald M."/>
            <person name="Liep D."/>
            <person name="Gordon J."/>
        </authorList>
    </citation>
    <scope>NUCLEOTIDE SEQUENCE [LARGE SCALE GENOMIC DNA]</scope>
    <source>
        <strain evidence="1 2">ATCC 43243</strain>
    </source>
</reference>
<dbReference type="Proteomes" id="UP000003136">
    <property type="component" value="Unassembled WGS sequence"/>
</dbReference>
<name>B7AT45_9FIRM</name>
<dbReference type="eggNOG" id="ENOG5032SBP">
    <property type="taxonomic scope" value="Bacteria"/>
</dbReference>
<keyword evidence="2" id="KW-1185">Reference proteome</keyword>